<dbReference type="AlphaFoldDB" id="A0A7I7XFL1"/>
<dbReference type="PANTHER" id="PTHR33867">
    <property type="entry name" value="RIBOSOME MATURATION FACTOR RIMP"/>
    <property type="match status" value="1"/>
</dbReference>
<dbReference type="Pfam" id="PF17384">
    <property type="entry name" value="DUF150_C"/>
    <property type="match status" value="1"/>
</dbReference>
<dbReference type="GO" id="GO:0006412">
    <property type="term" value="P:translation"/>
    <property type="evidence" value="ECO:0007669"/>
    <property type="project" value="TreeGrafter"/>
</dbReference>
<dbReference type="SUPFAM" id="SSF75420">
    <property type="entry name" value="YhbC-like, N-terminal domain"/>
    <property type="match status" value="1"/>
</dbReference>
<comment type="similarity">
    <text evidence="3">Belongs to the RimP family.</text>
</comment>
<dbReference type="KEGG" id="mmag:MMAD_22610"/>
<gene>
    <name evidence="3 6" type="primary">rimP</name>
    <name evidence="6" type="ORF">MMAD_22610</name>
</gene>
<feature type="domain" description="Ribosome maturation factor RimP N-terminal" evidence="4">
    <location>
        <begin position="27"/>
        <end position="94"/>
    </location>
</feature>
<name>A0A7I7XFL1_9MYCO</name>
<dbReference type="Proteomes" id="UP000466517">
    <property type="component" value="Chromosome"/>
</dbReference>
<dbReference type="InterPro" id="IPR003728">
    <property type="entry name" value="Ribosome_maturation_RimP"/>
</dbReference>
<proteinExistence type="inferred from homology"/>
<dbReference type="GO" id="GO:0005829">
    <property type="term" value="C:cytosol"/>
    <property type="evidence" value="ECO:0007669"/>
    <property type="project" value="TreeGrafter"/>
</dbReference>
<dbReference type="Pfam" id="PF02576">
    <property type="entry name" value="RimP_N"/>
    <property type="match status" value="1"/>
</dbReference>
<reference evidence="6 7" key="1">
    <citation type="journal article" date="2019" name="Emerg. Microbes Infect.">
        <title>Comprehensive subspecies identification of 175 nontuberculous mycobacteria species based on 7547 genomic profiles.</title>
        <authorList>
            <person name="Matsumoto Y."/>
            <person name="Kinjo T."/>
            <person name="Motooka D."/>
            <person name="Nabeya D."/>
            <person name="Jung N."/>
            <person name="Uechi K."/>
            <person name="Horii T."/>
            <person name="Iida T."/>
            <person name="Fujita J."/>
            <person name="Nakamura S."/>
        </authorList>
    </citation>
    <scope>NUCLEOTIDE SEQUENCE [LARGE SCALE GENOMIC DNA]</scope>
    <source>
        <strain evidence="6 7">JCM 13574</strain>
    </source>
</reference>
<evidence type="ECO:0000259" key="4">
    <source>
        <dbReference type="Pfam" id="PF02576"/>
    </source>
</evidence>
<sequence>MASEIPLRPARLPSPQQVRELLEGEFGRAGYEVEDVTIDAAARPPRVVVIADGDDGLDLEALATLSRTASELLDQLDDSDETPYLLEVTSRGVDRPLTEERHYRRARGRRIEVTLTDGSQLTGRVGALTDRHLELVVADRRAGPTIRTLSIDDVANAVVQVEFSSPNPLELELAGVSGKEVEE</sequence>
<evidence type="ECO:0000256" key="3">
    <source>
        <dbReference type="HAMAP-Rule" id="MF_01077"/>
    </source>
</evidence>
<dbReference type="EMBL" id="AP022610">
    <property type="protein sequence ID" value="BBZ27966.1"/>
    <property type="molecule type" value="Genomic_DNA"/>
</dbReference>
<dbReference type="PANTHER" id="PTHR33867:SF1">
    <property type="entry name" value="RIBOSOME MATURATION FACTOR RIMP"/>
    <property type="match status" value="1"/>
</dbReference>
<comment type="subcellular location">
    <subcellularLocation>
        <location evidence="3">Cytoplasm</location>
    </subcellularLocation>
</comment>
<comment type="function">
    <text evidence="3">Required for maturation of 30S ribosomal subunits.</text>
</comment>
<keyword evidence="7" id="KW-1185">Reference proteome</keyword>
<feature type="domain" description="Ribosome maturation factor RimP C-terminal" evidence="5">
    <location>
        <begin position="97"/>
        <end position="163"/>
    </location>
</feature>
<accession>A0A7I7XFL1</accession>
<evidence type="ECO:0000313" key="7">
    <source>
        <dbReference type="Proteomes" id="UP000466517"/>
    </source>
</evidence>
<dbReference type="RefSeq" id="WP_246240563.1">
    <property type="nucleotide sequence ID" value="NZ_AP022610.1"/>
</dbReference>
<dbReference type="NCBIfam" id="NF000930">
    <property type="entry name" value="PRK00092.2-2"/>
    <property type="match status" value="1"/>
</dbReference>
<protein>
    <recommendedName>
        <fullName evidence="3">Ribosome maturation factor RimP</fullName>
    </recommendedName>
</protein>
<evidence type="ECO:0000313" key="6">
    <source>
        <dbReference type="EMBL" id="BBZ27966.1"/>
    </source>
</evidence>
<dbReference type="InterPro" id="IPR028989">
    <property type="entry name" value="RimP_N"/>
</dbReference>
<evidence type="ECO:0000259" key="5">
    <source>
        <dbReference type="Pfam" id="PF17384"/>
    </source>
</evidence>
<dbReference type="HAMAP" id="MF_01077">
    <property type="entry name" value="RimP"/>
    <property type="match status" value="1"/>
</dbReference>
<evidence type="ECO:0000256" key="1">
    <source>
        <dbReference type="ARBA" id="ARBA00022490"/>
    </source>
</evidence>
<dbReference type="Gene3D" id="3.30.300.70">
    <property type="entry name" value="RimP-like superfamily, N-terminal"/>
    <property type="match status" value="1"/>
</dbReference>
<organism evidence="6 7">
    <name type="scientific">Mycolicibacterium madagascariense</name>
    <dbReference type="NCBI Taxonomy" id="212765"/>
    <lineage>
        <taxon>Bacteria</taxon>
        <taxon>Bacillati</taxon>
        <taxon>Actinomycetota</taxon>
        <taxon>Actinomycetes</taxon>
        <taxon>Mycobacteriales</taxon>
        <taxon>Mycobacteriaceae</taxon>
        <taxon>Mycolicibacterium</taxon>
    </lineage>
</organism>
<keyword evidence="1 3" id="KW-0963">Cytoplasm</keyword>
<keyword evidence="2 3" id="KW-0690">Ribosome biogenesis</keyword>
<evidence type="ECO:0000256" key="2">
    <source>
        <dbReference type="ARBA" id="ARBA00022517"/>
    </source>
</evidence>
<dbReference type="InterPro" id="IPR035956">
    <property type="entry name" value="RimP_N_sf"/>
</dbReference>
<dbReference type="InterPro" id="IPR028998">
    <property type="entry name" value="RimP_C"/>
</dbReference>
<dbReference type="GO" id="GO:0000028">
    <property type="term" value="P:ribosomal small subunit assembly"/>
    <property type="evidence" value="ECO:0007669"/>
    <property type="project" value="TreeGrafter"/>
</dbReference>